<dbReference type="GO" id="GO:0003677">
    <property type="term" value="F:DNA binding"/>
    <property type="evidence" value="ECO:0007669"/>
    <property type="project" value="UniProtKB-KW"/>
</dbReference>
<dbReference type="Pfam" id="PF00872">
    <property type="entry name" value="Transposase_mut"/>
    <property type="match status" value="1"/>
</dbReference>
<protein>
    <recommendedName>
        <fullName evidence="5">Mutator family transposase</fullName>
    </recommendedName>
</protein>
<reference evidence="4" key="1">
    <citation type="submission" date="2019-08" db="EMBL/GenBank/DDBJ databases">
        <authorList>
            <person name="Kucharzyk K."/>
            <person name="Murdoch R.W."/>
            <person name="Higgins S."/>
            <person name="Loffler F."/>
        </authorList>
    </citation>
    <scope>NUCLEOTIDE SEQUENCE</scope>
</reference>
<evidence type="ECO:0000256" key="2">
    <source>
        <dbReference type="ARBA" id="ARBA00023125"/>
    </source>
</evidence>
<evidence type="ECO:0000256" key="3">
    <source>
        <dbReference type="ARBA" id="ARBA00023172"/>
    </source>
</evidence>
<dbReference type="PANTHER" id="PTHR33217">
    <property type="entry name" value="TRANSPOSASE FOR INSERTION SEQUENCE ELEMENT IS1081"/>
    <property type="match status" value="1"/>
</dbReference>
<dbReference type="AlphaFoldDB" id="A0A645IZU8"/>
<dbReference type="GO" id="GO:0004803">
    <property type="term" value="F:transposase activity"/>
    <property type="evidence" value="ECO:0007669"/>
    <property type="project" value="InterPro"/>
</dbReference>
<organism evidence="4">
    <name type="scientific">bioreactor metagenome</name>
    <dbReference type="NCBI Taxonomy" id="1076179"/>
    <lineage>
        <taxon>unclassified sequences</taxon>
        <taxon>metagenomes</taxon>
        <taxon>ecological metagenomes</taxon>
    </lineage>
</organism>
<dbReference type="GO" id="GO:0006313">
    <property type="term" value="P:DNA transposition"/>
    <property type="evidence" value="ECO:0007669"/>
    <property type="project" value="InterPro"/>
</dbReference>
<proteinExistence type="predicted"/>
<keyword evidence="3" id="KW-0233">DNA recombination</keyword>
<dbReference type="InterPro" id="IPR001207">
    <property type="entry name" value="Transposase_mutator"/>
</dbReference>
<name>A0A645IZU8_9ZZZZ</name>
<accession>A0A645IZU8</accession>
<comment type="caution">
    <text evidence="4">The sequence shown here is derived from an EMBL/GenBank/DDBJ whole genome shotgun (WGS) entry which is preliminary data.</text>
</comment>
<dbReference type="EMBL" id="VSSQ01127941">
    <property type="protein sequence ID" value="MPN56975.1"/>
    <property type="molecule type" value="Genomic_DNA"/>
</dbReference>
<keyword evidence="2" id="KW-0238">DNA-binding</keyword>
<dbReference type="PANTHER" id="PTHR33217:SF8">
    <property type="entry name" value="MUTATOR FAMILY TRANSPOSASE"/>
    <property type="match status" value="1"/>
</dbReference>
<evidence type="ECO:0008006" key="5">
    <source>
        <dbReference type="Google" id="ProtNLM"/>
    </source>
</evidence>
<sequence>MYTTNAVESVNSSFRKVTKKGAFPNENALLKLLYLRITELYKKWNNRPISNWALVRNQLDMDENLKERVKKYQY</sequence>
<evidence type="ECO:0000256" key="1">
    <source>
        <dbReference type="ARBA" id="ARBA00022578"/>
    </source>
</evidence>
<evidence type="ECO:0000313" key="4">
    <source>
        <dbReference type="EMBL" id="MPN56975.1"/>
    </source>
</evidence>
<keyword evidence="1" id="KW-0815">Transposition</keyword>
<gene>
    <name evidence="4" type="ORF">SDC9_204669</name>
</gene>